<reference evidence="3" key="2">
    <citation type="submission" date="2012-11" db="EMBL/GenBank/DDBJ databases">
        <authorList>
            <person name="Kuo A."/>
            <person name="Curtis B.A."/>
            <person name="Tanifuji G."/>
            <person name="Burki F."/>
            <person name="Gruber A."/>
            <person name="Irimia M."/>
            <person name="Maruyama S."/>
            <person name="Arias M.C."/>
            <person name="Ball S.G."/>
            <person name="Gile G.H."/>
            <person name="Hirakawa Y."/>
            <person name="Hopkins J.F."/>
            <person name="Rensing S.A."/>
            <person name="Schmutz J."/>
            <person name="Symeonidi A."/>
            <person name="Elias M."/>
            <person name="Eveleigh R.J."/>
            <person name="Herman E.K."/>
            <person name="Klute M.J."/>
            <person name="Nakayama T."/>
            <person name="Obornik M."/>
            <person name="Reyes-Prieto A."/>
            <person name="Armbrust E.V."/>
            <person name="Aves S.J."/>
            <person name="Beiko R.G."/>
            <person name="Coutinho P."/>
            <person name="Dacks J.B."/>
            <person name="Durnford D.G."/>
            <person name="Fast N.M."/>
            <person name="Green B.R."/>
            <person name="Grisdale C."/>
            <person name="Hempe F."/>
            <person name="Henrissat B."/>
            <person name="Hoppner M.P."/>
            <person name="Ishida K.-I."/>
            <person name="Kim E."/>
            <person name="Koreny L."/>
            <person name="Kroth P.G."/>
            <person name="Liu Y."/>
            <person name="Malik S.-B."/>
            <person name="Maier U.G."/>
            <person name="McRose D."/>
            <person name="Mock T."/>
            <person name="Neilson J.A."/>
            <person name="Onodera N.T."/>
            <person name="Poole A.M."/>
            <person name="Pritham E.J."/>
            <person name="Richards T.A."/>
            <person name="Rocap G."/>
            <person name="Roy S.W."/>
            <person name="Sarai C."/>
            <person name="Schaack S."/>
            <person name="Shirato S."/>
            <person name="Slamovits C.H."/>
            <person name="Spencer D.F."/>
            <person name="Suzuki S."/>
            <person name="Worden A.Z."/>
            <person name="Zauner S."/>
            <person name="Barry K."/>
            <person name="Bell C."/>
            <person name="Bharti A.K."/>
            <person name="Crow J.A."/>
            <person name="Grimwood J."/>
            <person name="Kramer R."/>
            <person name="Lindquist E."/>
            <person name="Lucas S."/>
            <person name="Salamov A."/>
            <person name="McFadden G.I."/>
            <person name="Lane C.E."/>
            <person name="Keeling P.J."/>
            <person name="Gray M.W."/>
            <person name="Grigoriev I.V."/>
            <person name="Archibald J.M."/>
        </authorList>
    </citation>
    <scope>NUCLEOTIDE SEQUENCE</scope>
    <source>
        <strain evidence="3">CCMP2712</strain>
    </source>
</reference>
<protein>
    <recommendedName>
        <fullName evidence="4">Right handed beta helix domain-containing protein</fullName>
    </recommendedName>
</protein>
<dbReference type="RefSeq" id="XP_005831824.1">
    <property type="nucleotide sequence ID" value="XM_005831767.1"/>
</dbReference>
<keyword evidence="3" id="KW-1185">Reference proteome</keyword>
<dbReference type="AlphaFoldDB" id="L1J9S0"/>
<organism evidence="1">
    <name type="scientific">Guillardia theta (strain CCMP2712)</name>
    <name type="common">Cryptophyte</name>
    <dbReference type="NCBI Taxonomy" id="905079"/>
    <lineage>
        <taxon>Eukaryota</taxon>
        <taxon>Cryptophyceae</taxon>
        <taxon>Pyrenomonadales</taxon>
        <taxon>Geminigeraceae</taxon>
        <taxon>Guillardia</taxon>
    </lineage>
</organism>
<accession>L1J9S0</accession>
<dbReference type="PaxDb" id="55529-EKX44844"/>
<dbReference type="KEGG" id="gtt:GUITHDRAFT_139461"/>
<gene>
    <name evidence="1" type="ORF">GUITHDRAFT_139461</name>
</gene>
<dbReference type="HOGENOM" id="CLU_1362662_0_0_1"/>
<reference evidence="1 3" key="1">
    <citation type="journal article" date="2012" name="Nature">
        <title>Algal genomes reveal evolutionary mosaicism and the fate of nucleomorphs.</title>
        <authorList>
            <consortium name="DOE Joint Genome Institute"/>
            <person name="Curtis B.A."/>
            <person name="Tanifuji G."/>
            <person name="Burki F."/>
            <person name="Gruber A."/>
            <person name="Irimia M."/>
            <person name="Maruyama S."/>
            <person name="Arias M.C."/>
            <person name="Ball S.G."/>
            <person name="Gile G.H."/>
            <person name="Hirakawa Y."/>
            <person name="Hopkins J.F."/>
            <person name="Kuo A."/>
            <person name="Rensing S.A."/>
            <person name="Schmutz J."/>
            <person name="Symeonidi A."/>
            <person name="Elias M."/>
            <person name="Eveleigh R.J."/>
            <person name="Herman E.K."/>
            <person name="Klute M.J."/>
            <person name="Nakayama T."/>
            <person name="Obornik M."/>
            <person name="Reyes-Prieto A."/>
            <person name="Armbrust E.V."/>
            <person name="Aves S.J."/>
            <person name="Beiko R.G."/>
            <person name="Coutinho P."/>
            <person name="Dacks J.B."/>
            <person name="Durnford D.G."/>
            <person name="Fast N.M."/>
            <person name="Green B.R."/>
            <person name="Grisdale C.J."/>
            <person name="Hempel F."/>
            <person name="Henrissat B."/>
            <person name="Hoppner M.P."/>
            <person name="Ishida K."/>
            <person name="Kim E."/>
            <person name="Koreny L."/>
            <person name="Kroth P.G."/>
            <person name="Liu Y."/>
            <person name="Malik S.B."/>
            <person name="Maier U.G."/>
            <person name="McRose D."/>
            <person name="Mock T."/>
            <person name="Neilson J.A."/>
            <person name="Onodera N.T."/>
            <person name="Poole A.M."/>
            <person name="Pritham E.J."/>
            <person name="Richards T.A."/>
            <person name="Rocap G."/>
            <person name="Roy S.W."/>
            <person name="Sarai C."/>
            <person name="Schaack S."/>
            <person name="Shirato S."/>
            <person name="Slamovits C.H."/>
            <person name="Spencer D.F."/>
            <person name="Suzuki S."/>
            <person name="Worden A.Z."/>
            <person name="Zauner S."/>
            <person name="Barry K."/>
            <person name="Bell C."/>
            <person name="Bharti A.K."/>
            <person name="Crow J.A."/>
            <person name="Grimwood J."/>
            <person name="Kramer R."/>
            <person name="Lindquist E."/>
            <person name="Lucas S."/>
            <person name="Salamov A."/>
            <person name="McFadden G.I."/>
            <person name="Lane C.E."/>
            <person name="Keeling P.J."/>
            <person name="Gray M.W."/>
            <person name="Grigoriev I.V."/>
            <person name="Archibald J.M."/>
        </authorList>
    </citation>
    <scope>NUCLEOTIDE SEQUENCE</scope>
    <source>
        <strain evidence="1 3">CCMP2712</strain>
    </source>
</reference>
<evidence type="ECO:0000313" key="3">
    <source>
        <dbReference type="Proteomes" id="UP000011087"/>
    </source>
</evidence>
<dbReference type="InterPro" id="IPR011050">
    <property type="entry name" value="Pectin_lyase_fold/virulence"/>
</dbReference>
<dbReference type="EnsemblProtists" id="EKX44844">
    <property type="protein sequence ID" value="EKX44844"/>
    <property type="gene ID" value="GUITHDRAFT_139461"/>
</dbReference>
<dbReference type="SUPFAM" id="SSF51126">
    <property type="entry name" value="Pectin lyase-like"/>
    <property type="match status" value="1"/>
</dbReference>
<evidence type="ECO:0000313" key="2">
    <source>
        <dbReference type="EnsemblProtists" id="EKX44844"/>
    </source>
</evidence>
<dbReference type="EMBL" id="JH993002">
    <property type="protein sequence ID" value="EKX44844.1"/>
    <property type="molecule type" value="Genomic_DNA"/>
</dbReference>
<evidence type="ECO:0008006" key="4">
    <source>
        <dbReference type="Google" id="ProtNLM"/>
    </source>
</evidence>
<dbReference type="GeneID" id="17301442"/>
<sequence length="201" mass="21713">MRHGTSEGTNCMFLTICLWKKPSANQRMEVFCPLAPLNKVNIQANGQVTVKGNWILSNDVGGSFKGISFCCHEGDCLRIDRGRNAVMSTGGSASFHGCNIGRARCAVAACGKASVTIESSKVHSAHFAIGVGDSAALHVRGTQICSNRDTFSSLDKTQCSLTVTDCKIHENLCLWPDGHRPNKVCFERNSDDKGNSVDFSR</sequence>
<dbReference type="Proteomes" id="UP000011087">
    <property type="component" value="Unassembled WGS sequence"/>
</dbReference>
<evidence type="ECO:0000313" key="1">
    <source>
        <dbReference type="EMBL" id="EKX44844.1"/>
    </source>
</evidence>
<reference evidence="2" key="3">
    <citation type="submission" date="2016-03" db="UniProtKB">
        <authorList>
            <consortium name="EnsemblProtists"/>
        </authorList>
    </citation>
    <scope>IDENTIFICATION</scope>
</reference>
<name>L1J9S0_GUITC</name>
<proteinExistence type="predicted"/>